<sequence length="435" mass="45719">MSSEAGCPPACPVPRPSEASILTCSLPRPGLSLLVCLLLAVAGCAGRPLGTMVPIAGTVAGASTVDMLVATTRAPSPVAGVVYTGDRGNTLSVDNIVVSVPPSANRNAGELTYPTANAANPQTEFAVLKLAPMDDAAAQRWFDRVAGTKQGDVLIFVHGFNTTYEESVFRFAQIAHDTAASAAPILFSWPSHGSVFDYLYDRESANFSRNALEEIIEKAADDPRVRNVTVMAHSMGSWLTMEALRQLSIRRGKLPAKVRNVILASPDLDVDVFSRQLDEIDTQRTRLTIFASTDDRALQVSRRLAGGVQRLGAIDVSQEPYRSGIEAKGVDVIDLSALQSGSALNHSKFAESPQIVRLIGQRLIAGQAIGEEGISLGETLGAAALGTAQTVGSAAGAVVTAPGALISQRGREEFGRQVGNMGRNLGGTLQTATGQ</sequence>
<evidence type="ECO:0000313" key="2">
    <source>
        <dbReference type="Proteomes" id="UP000000321"/>
    </source>
</evidence>
<dbReference type="SUPFAM" id="SSF53474">
    <property type="entry name" value="alpha/beta-Hydrolases"/>
    <property type="match status" value="1"/>
</dbReference>
<dbReference type="BioCyc" id="AURANTIMONAS:SI859A1_02556-MONOMER"/>
<dbReference type="Gene3D" id="3.40.50.1820">
    <property type="entry name" value="alpha/beta hydrolase"/>
    <property type="match status" value="1"/>
</dbReference>
<organism evidence="1 2">
    <name type="scientific">Aurantimonas manganoxydans (strain ATCC BAA-1229 / DSM 21871 / SI85-9A1)</name>
    <dbReference type="NCBI Taxonomy" id="287752"/>
    <lineage>
        <taxon>Bacteria</taxon>
        <taxon>Pseudomonadati</taxon>
        <taxon>Pseudomonadota</taxon>
        <taxon>Alphaproteobacteria</taxon>
        <taxon>Hyphomicrobiales</taxon>
        <taxon>Aurantimonadaceae</taxon>
        <taxon>Aurantimonas</taxon>
    </lineage>
</organism>
<dbReference type="InterPro" id="IPR014586">
    <property type="entry name" value="UCP033909"/>
</dbReference>
<dbReference type="AlphaFoldDB" id="Q1YLJ1"/>
<dbReference type="Pfam" id="PF05990">
    <property type="entry name" value="DUF900"/>
    <property type="match status" value="1"/>
</dbReference>
<keyword evidence="2" id="KW-1185">Reference proteome</keyword>
<proteinExistence type="predicted"/>
<dbReference type="InterPro" id="IPR029058">
    <property type="entry name" value="AB_hydrolase_fold"/>
</dbReference>
<dbReference type="Proteomes" id="UP000000321">
    <property type="component" value="Unassembled WGS sequence"/>
</dbReference>
<dbReference type="HOGENOM" id="CLU_030170_0_0_5"/>
<dbReference type="ESTHER" id="mobas-q1ylj1">
    <property type="family name" value="Duf_900"/>
</dbReference>
<dbReference type="InterPro" id="IPR010297">
    <property type="entry name" value="DUF900_hydrolase"/>
</dbReference>
<comment type="caution">
    <text evidence="1">The sequence shown here is derived from an EMBL/GenBank/DDBJ whole genome shotgun (WGS) entry which is preliminary data.</text>
</comment>
<dbReference type="PANTHER" id="PTHR36513:SF1">
    <property type="entry name" value="TRANSMEMBRANE PROTEIN"/>
    <property type="match status" value="1"/>
</dbReference>
<dbReference type="OrthoDB" id="9797755at2"/>
<keyword evidence="1" id="KW-0449">Lipoprotein</keyword>
<protein>
    <submittedName>
        <fullName evidence="1">Putative lipoprotein</fullName>
    </submittedName>
</protein>
<dbReference type="PIRSF" id="PIRSF033909">
    <property type="entry name" value="UCP033909"/>
    <property type="match status" value="1"/>
</dbReference>
<dbReference type="PANTHER" id="PTHR36513">
    <property type="entry name" value="ABC TRANSMEMBRANE TYPE-1 DOMAIN-CONTAINING PROTEIN"/>
    <property type="match status" value="1"/>
</dbReference>
<evidence type="ECO:0000313" key="1">
    <source>
        <dbReference type="EMBL" id="EAS51740.1"/>
    </source>
</evidence>
<dbReference type="EMBL" id="AAPJ01000001">
    <property type="protein sequence ID" value="EAS51740.1"/>
    <property type="molecule type" value="Genomic_DNA"/>
</dbReference>
<gene>
    <name evidence="1" type="ORF">SI859A1_02556</name>
</gene>
<accession>Q1YLJ1</accession>
<name>Q1YLJ1_AURMS</name>
<reference evidence="1 2" key="1">
    <citation type="journal article" date="2008" name="Appl. Environ. Microbiol.">
        <title>Genomic insights into Mn(II) oxidation by the marine alphaproteobacterium Aurantimonas sp. strain SI85-9A1.</title>
        <authorList>
            <person name="Dick G.J."/>
            <person name="Podell S."/>
            <person name="Johnson H.A."/>
            <person name="Rivera-Espinoza Y."/>
            <person name="Bernier-Latmani R."/>
            <person name="McCarthy J.K."/>
            <person name="Torpey J.W."/>
            <person name="Clement B.G."/>
            <person name="Gaasterland T."/>
            <person name="Tebo B.M."/>
        </authorList>
    </citation>
    <scope>NUCLEOTIDE SEQUENCE [LARGE SCALE GENOMIC DNA]</scope>
    <source>
        <strain evidence="1 2">SI85-9A1</strain>
    </source>
</reference>